<feature type="transmembrane region" description="Helical" evidence="7">
    <location>
        <begin position="327"/>
        <end position="350"/>
    </location>
</feature>
<sequence>MADEHADDTPGPTRSSAGDRARAAGRGASRAAAATGRGVRRVGSWSAEGARRAGQATGTAAGFTLRQARRASSAEGAGQSGLYRLIELHAFNAAGDAAVAISLAGTLFFQVPTEQARGQVAMFLGLTMLPFAIVAPLIGPFLDRYGQGRRWAIGATMALRGFLCWVLADAVVSESAALFPAALGCLVASKAYGVTRAAAVPRLLPDRLNLVKANSRISLAGVAGAAVSAPIAIGASTLGAEWSLRYAFLVFVGGTILAILLPAQVDHAAGDREPMWRRRKRPAVPRAVVLGLRSNAGLRLLSGFLTMFMAFLLRDEPFPGWEARPELLLGLVIGAAGLGSTIGITLGSILRNVRPEITVVVALLADAVVTVVVAVFYGLPTAVLLGLTAGLAQSFGKLSLDALIQREVPERTRASAFARSETLLQLSWVVGGFLGIGLPLVPEIGLGVTAAVLVLWSAFVLSTLRHRDPAPEREEPVASTRGG</sequence>
<dbReference type="Gene3D" id="1.20.1250.20">
    <property type="entry name" value="MFS general substrate transporter like domains"/>
    <property type="match status" value="1"/>
</dbReference>
<dbReference type="GO" id="GO:0022857">
    <property type="term" value="F:transmembrane transporter activity"/>
    <property type="evidence" value="ECO:0007669"/>
    <property type="project" value="InterPro"/>
</dbReference>
<evidence type="ECO:0000256" key="4">
    <source>
        <dbReference type="ARBA" id="ARBA00022989"/>
    </source>
</evidence>
<feature type="transmembrane region" description="Helical" evidence="7">
    <location>
        <begin position="287"/>
        <end position="312"/>
    </location>
</feature>
<dbReference type="EMBL" id="SDPU01000020">
    <property type="protein sequence ID" value="RYU12692.1"/>
    <property type="molecule type" value="Genomic_DNA"/>
</dbReference>
<evidence type="ECO:0000256" key="3">
    <source>
        <dbReference type="ARBA" id="ARBA00022692"/>
    </source>
</evidence>
<evidence type="ECO:0000313" key="9">
    <source>
        <dbReference type="Proteomes" id="UP000291189"/>
    </source>
</evidence>
<dbReference type="Pfam" id="PF07690">
    <property type="entry name" value="MFS_1"/>
    <property type="match status" value="1"/>
</dbReference>
<dbReference type="OrthoDB" id="5170137at2"/>
<dbReference type="GO" id="GO:0005886">
    <property type="term" value="C:plasma membrane"/>
    <property type="evidence" value="ECO:0007669"/>
    <property type="project" value="UniProtKB-SubCell"/>
</dbReference>
<keyword evidence="3 7" id="KW-0812">Transmembrane</keyword>
<feature type="transmembrane region" description="Helical" evidence="7">
    <location>
        <begin position="121"/>
        <end position="139"/>
    </location>
</feature>
<dbReference type="AlphaFoldDB" id="A0A4Q5J2D3"/>
<accession>A0A4Q5J2D3</accession>
<dbReference type="InterPro" id="IPR011701">
    <property type="entry name" value="MFS"/>
</dbReference>
<reference evidence="8 9" key="1">
    <citation type="submission" date="2019-01" db="EMBL/GenBank/DDBJ databases">
        <title>Nocardioides guangzhouensis sp. nov., an actinobacterium isolated from soil.</title>
        <authorList>
            <person name="Fu Y."/>
            <person name="Cai Y."/>
            <person name="Lin Z."/>
            <person name="Chen P."/>
        </authorList>
    </citation>
    <scope>NUCLEOTIDE SEQUENCE [LARGE SCALE GENOMIC DNA]</scope>
    <source>
        <strain evidence="8 9">NBRC 105384</strain>
    </source>
</reference>
<keyword evidence="2" id="KW-1003">Cell membrane</keyword>
<dbReference type="PANTHER" id="PTHR23513">
    <property type="entry name" value="INTEGRAL MEMBRANE EFFLUX PROTEIN-RELATED"/>
    <property type="match status" value="1"/>
</dbReference>
<feature type="region of interest" description="Disordered" evidence="6">
    <location>
        <begin position="1"/>
        <end position="53"/>
    </location>
</feature>
<comment type="caution">
    <text evidence="8">The sequence shown here is derived from an EMBL/GenBank/DDBJ whole genome shotgun (WGS) entry which is preliminary data.</text>
</comment>
<dbReference type="SUPFAM" id="SSF103473">
    <property type="entry name" value="MFS general substrate transporter"/>
    <property type="match status" value="1"/>
</dbReference>
<feature type="transmembrane region" description="Helical" evidence="7">
    <location>
        <begin position="357"/>
        <end position="377"/>
    </location>
</feature>
<evidence type="ECO:0000313" key="8">
    <source>
        <dbReference type="EMBL" id="RYU12692.1"/>
    </source>
</evidence>
<feature type="transmembrane region" description="Helical" evidence="7">
    <location>
        <begin position="90"/>
        <end position="109"/>
    </location>
</feature>
<feature type="transmembrane region" description="Helical" evidence="7">
    <location>
        <begin position="246"/>
        <end position="266"/>
    </location>
</feature>
<gene>
    <name evidence="8" type="ORF">ETU37_06830</name>
</gene>
<evidence type="ECO:0000256" key="2">
    <source>
        <dbReference type="ARBA" id="ARBA00022475"/>
    </source>
</evidence>
<keyword evidence="4 7" id="KW-1133">Transmembrane helix</keyword>
<dbReference type="Proteomes" id="UP000291189">
    <property type="component" value="Unassembled WGS sequence"/>
</dbReference>
<protein>
    <submittedName>
        <fullName evidence="8">MFS transporter</fullName>
    </submittedName>
</protein>
<dbReference type="InterPro" id="IPR036259">
    <property type="entry name" value="MFS_trans_sf"/>
</dbReference>
<keyword evidence="9" id="KW-1185">Reference proteome</keyword>
<keyword evidence="5 7" id="KW-0472">Membrane</keyword>
<name>A0A4Q5J2D3_9ACTN</name>
<comment type="subcellular location">
    <subcellularLocation>
        <location evidence="1">Cell membrane</location>
        <topology evidence="1">Multi-pass membrane protein</topology>
    </subcellularLocation>
</comment>
<dbReference type="RefSeq" id="WP_129986511.1">
    <property type="nucleotide sequence ID" value="NZ_SDPU01000020.1"/>
</dbReference>
<feature type="transmembrane region" description="Helical" evidence="7">
    <location>
        <begin position="444"/>
        <end position="464"/>
    </location>
</feature>
<feature type="transmembrane region" description="Helical" evidence="7">
    <location>
        <begin position="219"/>
        <end position="240"/>
    </location>
</feature>
<organism evidence="8 9">
    <name type="scientific">Nocardioides iriomotensis</name>
    <dbReference type="NCBI Taxonomy" id="715784"/>
    <lineage>
        <taxon>Bacteria</taxon>
        <taxon>Bacillati</taxon>
        <taxon>Actinomycetota</taxon>
        <taxon>Actinomycetes</taxon>
        <taxon>Propionibacteriales</taxon>
        <taxon>Nocardioidaceae</taxon>
        <taxon>Nocardioides</taxon>
    </lineage>
</organism>
<evidence type="ECO:0000256" key="7">
    <source>
        <dbReference type="SAM" id="Phobius"/>
    </source>
</evidence>
<feature type="compositionally biased region" description="Low complexity" evidence="6">
    <location>
        <begin position="23"/>
        <end position="53"/>
    </location>
</feature>
<proteinExistence type="predicted"/>
<evidence type="ECO:0000256" key="5">
    <source>
        <dbReference type="ARBA" id="ARBA00023136"/>
    </source>
</evidence>
<evidence type="ECO:0000256" key="6">
    <source>
        <dbReference type="SAM" id="MobiDB-lite"/>
    </source>
</evidence>
<evidence type="ECO:0000256" key="1">
    <source>
        <dbReference type="ARBA" id="ARBA00004651"/>
    </source>
</evidence>
<dbReference type="PANTHER" id="PTHR23513:SF18">
    <property type="entry name" value="INTEGRAL MEMBRANE PROTEIN"/>
    <property type="match status" value="1"/>
</dbReference>